<dbReference type="InterPro" id="IPR006963">
    <property type="entry name" value="Mopterin_OxRdtase_4Fe-4S_dom"/>
</dbReference>
<gene>
    <name evidence="6" type="ORF">DSCO28_16680</name>
</gene>
<organism evidence="6 7">
    <name type="scientific">Desulfosarcina ovata subsp. sediminis</name>
    <dbReference type="NCBI Taxonomy" id="885957"/>
    <lineage>
        <taxon>Bacteria</taxon>
        <taxon>Pseudomonadati</taxon>
        <taxon>Thermodesulfobacteriota</taxon>
        <taxon>Desulfobacteria</taxon>
        <taxon>Desulfobacterales</taxon>
        <taxon>Desulfosarcinaceae</taxon>
        <taxon>Desulfosarcina</taxon>
    </lineage>
</organism>
<dbReference type="Gene3D" id="2.20.25.90">
    <property type="entry name" value="ADC-like domains"/>
    <property type="match status" value="1"/>
</dbReference>
<evidence type="ECO:0000313" key="6">
    <source>
        <dbReference type="EMBL" id="BBO81102.1"/>
    </source>
</evidence>
<evidence type="ECO:0000256" key="3">
    <source>
        <dbReference type="ARBA" id="ARBA00023004"/>
    </source>
</evidence>
<evidence type="ECO:0000259" key="5">
    <source>
        <dbReference type="PROSITE" id="PS51669"/>
    </source>
</evidence>
<dbReference type="InterPro" id="IPR037949">
    <property type="entry name" value="MopB_CT_Acetylene-hydratase"/>
</dbReference>
<dbReference type="SUPFAM" id="SSF53706">
    <property type="entry name" value="Formate dehydrogenase/DMSO reductase, domains 1-3"/>
    <property type="match status" value="1"/>
</dbReference>
<dbReference type="GO" id="GO:0018818">
    <property type="term" value="F:acetylene hydratase activity"/>
    <property type="evidence" value="ECO:0007669"/>
    <property type="project" value="InterPro"/>
</dbReference>
<dbReference type="KEGG" id="dov:DSCO28_16680"/>
<dbReference type="InterPro" id="IPR050612">
    <property type="entry name" value="Prok_Mopterin_Oxidored"/>
</dbReference>
<protein>
    <recommendedName>
        <fullName evidence="5">4Fe-4S Mo/W bis-MGD-type domain-containing protein</fullName>
    </recommendedName>
</protein>
<dbReference type="Pfam" id="PF00384">
    <property type="entry name" value="Molybdopterin"/>
    <property type="match status" value="2"/>
</dbReference>
<dbReference type="SMART" id="SM00926">
    <property type="entry name" value="Molybdop_Fe4S4"/>
    <property type="match status" value="1"/>
</dbReference>
<dbReference type="RefSeq" id="WP_155321898.1">
    <property type="nucleotide sequence ID" value="NZ_AP021876.1"/>
</dbReference>
<sequence length="870" mass="99428">MDTFGIPNGYVDEEGVKWVKSRCFFCSINCAILVGVKDDKIVRMLPNEEHGTQLCERIGENGERAIKFHYHPKRVNHALKRVGERGENKWEQIPYDQALDEIAEKLEKLKKEYGPETLGVIEGTYRSDHLWARSRFTNLWGNPGTLADPGTVCWCWMFTVNMAVVGNQIETTLTPGVENSKCLVVWGCRINERFSPKGYVNRVLKACTEDESTRVIVVDPVMIDAVRNADVYLQVRPGTDLAMMLGWCNVILTEGLYHEDMLSKWSNGPFLVRMDNGKLLRETDIAKSPLGKRTAANKGSRENFVAWDTKKGRPAIWLSGQNKYRNEDVENALEGEYKVELLDGQTVTCRTAFSLLMERISEYTPERVSEITGVPAYKIQEAARIYATHGPSTIGWGVGSCDQSGWNASYAGLTKTLLRCFTNNVDIPGGDYLPEVGPIIDGKMPIRESEMEMAHTVSPEARAKFLGNDRFRMMSWKGFELIDKSYQETYGIPRPQVHQLLSTAPLLWKAIIESDPYPVRACICWAGNPMMWAPNTKRVYKALKSLDLLVVLDYWKTPTAALADYVLPAADWMERPMCTSFEDSFDFLMGGDRAVSPEGERRMDYDFFRGLGIRTGQEEHWPHETFEENMAYRLERAEVSYEEFVDSGLLVGDLRFEKHKLIRDDGQLRGFATPSRRIEIYPSIFEELDYDPLPTYRELPETPISNPELAKEYPIVLSTGGRFVPMFHSEHRVPGTGTREMHPWPFFQMHYETARELGIRDGDWCWIETPRGRIRQRAKLGFEMKPGTIIAQPSWWYPELPVEEPWLCGAFISNANVLTDDNPDTLDPMCGNWVNRGLLCKVYRCEEPEYLADRLPAEFFHENKSGFPKA</sequence>
<dbReference type="SUPFAM" id="SSF50692">
    <property type="entry name" value="ADC-like"/>
    <property type="match status" value="1"/>
</dbReference>
<dbReference type="Gene3D" id="3.40.50.740">
    <property type="match status" value="2"/>
</dbReference>
<dbReference type="Gene3D" id="3.40.228.10">
    <property type="entry name" value="Dimethylsulfoxide Reductase, domain 2"/>
    <property type="match status" value="2"/>
</dbReference>
<evidence type="ECO:0000256" key="4">
    <source>
        <dbReference type="ARBA" id="ARBA00023014"/>
    </source>
</evidence>
<evidence type="ECO:0000256" key="2">
    <source>
        <dbReference type="ARBA" id="ARBA00022723"/>
    </source>
</evidence>
<dbReference type="AlphaFoldDB" id="A0A5K7ZG90"/>
<keyword evidence="3" id="KW-0408">Iron</keyword>
<dbReference type="GO" id="GO:0043546">
    <property type="term" value="F:molybdopterin cofactor binding"/>
    <property type="evidence" value="ECO:0007669"/>
    <property type="project" value="InterPro"/>
</dbReference>
<dbReference type="InterPro" id="IPR006657">
    <property type="entry name" value="MoPterin_dinucl-bd_dom"/>
</dbReference>
<dbReference type="PANTHER" id="PTHR43742">
    <property type="entry name" value="TRIMETHYLAMINE-N-OXIDE REDUCTASE"/>
    <property type="match status" value="1"/>
</dbReference>
<dbReference type="InterPro" id="IPR006656">
    <property type="entry name" value="Mopterin_OxRdtase"/>
</dbReference>
<dbReference type="GO" id="GO:0051536">
    <property type="term" value="F:iron-sulfur cluster binding"/>
    <property type="evidence" value="ECO:0007669"/>
    <property type="project" value="UniProtKB-KW"/>
</dbReference>
<comment type="similarity">
    <text evidence="1">Belongs to the prokaryotic molybdopterin-containing oxidoreductase family.</text>
</comment>
<dbReference type="Proteomes" id="UP000425960">
    <property type="component" value="Chromosome"/>
</dbReference>
<keyword evidence="4" id="KW-0411">Iron-sulfur</keyword>
<dbReference type="EMBL" id="AP021876">
    <property type="protein sequence ID" value="BBO81102.1"/>
    <property type="molecule type" value="Genomic_DNA"/>
</dbReference>
<dbReference type="Pfam" id="PF04879">
    <property type="entry name" value="Molybdop_Fe4S4"/>
    <property type="match status" value="1"/>
</dbReference>
<name>A0A5K7ZG90_9BACT</name>
<proteinExistence type="inferred from homology"/>
<feature type="domain" description="4Fe-4S Mo/W bis-MGD-type" evidence="5">
    <location>
        <begin position="16"/>
        <end position="73"/>
    </location>
</feature>
<reference evidence="6 7" key="1">
    <citation type="submission" date="2019-11" db="EMBL/GenBank/DDBJ databases">
        <title>Comparative genomics of hydrocarbon-degrading Desulfosarcina strains.</title>
        <authorList>
            <person name="Watanabe M."/>
            <person name="Kojima H."/>
            <person name="Fukui M."/>
        </authorList>
    </citation>
    <scope>NUCLEOTIDE SEQUENCE [LARGE SCALE GENOMIC DNA]</scope>
    <source>
        <strain evidence="6 7">28bB2T</strain>
    </source>
</reference>
<dbReference type="PROSITE" id="PS51669">
    <property type="entry name" value="4FE4S_MOW_BIS_MGD"/>
    <property type="match status" value="1"/>
</dbReference>
<dbReference type="GO" id="GO:0046872">
    <property type="term" value="F:metal ion binding"/>
    <property type="evidence" value="ECO:0007669"/>
    <property type="project" value="UniProtKB-KW"/>
</dbReference>
<accession>A0A5K7ZG90</accession>
<keyword evidence="2" id="KW-0479">Metal-binding</keyword>
<dbReference type="Gene3D" id="2.40.40.20">
    <property type="match status" value="1"/>
</dbReference>
<dbReference type="GO" id="GO:0016491">
    <property type="term" value="F:oxidoreductase activity"/>
    <property type="evidence" value="ECO:0007669"/>
    <property type="project" value="InterPro"/>
</dbReference>
<dbReference type="CDD" id="cd02781">
    <property type="entry name" value="MopB_CT_Acetylene-hydratase"/>
    <property type="match status" value="1"/>
</dbReference>
<dbReference type="InterPro" id="IPR009010">
    <property type="entry name" value="Asp_de-COase-like_dom_sf"/>
</dbReference>
<dbReference type="Pfam" id="PF01568">
    <property type="entry name" value="Molydop_binding"/>
    <property type="match status" value="1"/>
</dbReference>
<dbReference type="PANTHER" id="PTHR43742:SF6">
    <property type="entry name" value="OXIDOREDUCTASE YYAE-RELATED"/>
    <property type="match status" value="1"/>
</dbReference>
<evidence type="ECO:0000313" key="7">
    <source>
        <dbReference type="Proteomes" id="UP000425960"/>
    </source>
</evidence>
<evidence type="ECO:0000256" key="1">
    <source>
        <dbReference type="ARBA" id="ARBA00010312"/>
    </source>
</evidence>